<keyword evidence="3" id="KW-1185">Reference proteome</keyword>
<organism evidence="2 3">
    <name type="scientific">Streptomyces natalensis ATCC 27448</name>
    <dbReference type="NCBI Taxonomy" id="1240678"/>
    <lineage>
        <taxon>Bacteria</taxon>
        <taxon>Bacillati</taxon>
        <taxon>Actinomycetota</taxon>
        <taxon>Actinomycetes</taxon>
        <taxon>Kitasatosporales</taxon>
        <taxon>Streptomycetaceae</taxon>
        <taxon>Streptomyces</taxon>
    </lineage>
</organism>
<feature type="region of interest" description="Disordered" evidence="1">
    <location>
        <begin position="23"/>
        <end position="48"/>
    </location>
</feature>
<name>A0A0D7CNP7_9ACTN</name>
<evidence type="ECO:0000256" key="1">
    <source>
        <dbReference type="SAM" id="MobiDB-lite"/>
    </source>
</evidence>
<feature type="compositionally biased region" description="Polar residues" evidence="1">
    <location>
        <begin position="35"/>
        <end position="46"/>
    </location>
</feature>
<dbReference type="RefSeq" id="WP_030063927.1">
    <property type="nucleotide sequence ID" value="NZ_JRKI01000016.1"/>
</dbReference>
<protein>
    <recommendedName>
        <fullName evidence="4">PH domain-containing protein</fullName>
    </recommendedName>
</protein>
<gene>
    <name evidence="2" type="ORF">SNA_11370</name>
</gene>
<evidence type="ECO:0000313" key="3">
    <source>
        <dbReference type="Proteomes" id="UP000032458"/>
    </source>
</evidence>
<reference evidence="2 3" key="1">
    <citation type="submission" date="2014-09" db="EMBL/GenBank/DDBJ databases">
        <title>Draft genome sequence of Streptomyces natalensis ATCC 27448, producer of the antifungal pimaricin.</title>
        <authorList>
            <person name="Mendes M.V."/>
            <person name="Beites T."/>
            <person name="Pires S."/>
            <person name="Santos C.L."/>
            <person name="Moradas-Ferreira P."/>
        </authorList>
    </citation>
    <scope>NUCLEOTIDE SEQUENCE [LARGE SCALE GENOMIC DNA]</scope>
    <source>
        <strain evidence="2 3">ATCC 27448</strain>
    </source>
</reference>
<proteinExistence type="predicted"/>
<evidence type="ECO:0008006" key="4">
    <source>
        <dbReference type="Google" id="ProtNLM"/>
    </source>
</evidence>
<accession>A0A0D7CNP7</accession>
<evidence type="ECO:0000313" key="2">
    <source>
        <dbReference type="EMBL" id="KIZ17859.1"/>
    </source>
</evidence>
<dbReference type="Proteomes" id="UP000032458">
    <property type="component" value="Unassembled WGS sequence"/>
</dbReference>
<dbReference type="PATRIC" id="fig|1240678.4.peg.2388"/>
<dbReference type="EMBL" id="JRKI01000016">
    <property type="protein sequence ID" value="KIZ17859.1"/>
    <property type="molecule type" value="Genomic_DNA"/>
</dbReference>
<sequence>MRTTAATHAEADAWLTVLRDHGHLHRAEPGPDGSWTVQQTPASSPRTLHHPVLALDYVAEILRDVRGHTAETPR</sequence>
<dbReference type="AlphaFoldDB" id="A0A0D7CNP7"/>
<comment type="caution">
    <text evidence="2">The sequence shown here is derived from an EMBL/GenBank/DDBJ whole genome shotgun (WGS) entry which is preliminary data.</text>
</comment>